<sequence>MLYPTGISSAHHHPVRRAEIDEVYGQWQDEKTGRTVREPSRVLMILYKPSVETAQAIEDIRAAYKKKFRQDSVMRLDETNCVSF</sequence>
<dbReference type="EMBL" id="MTKO01000008">
    <property type="protein sequence ID" value="RWX48057.1"/>
    <property type="molecule type" value="Genomic_DNA"/>
</dbReference>
<proteinExistence type="predicted"/>
<dbReference type="InterPro" id="IPR021957">
    <property type="entry name" value="DUF3574"/>
</dbReference>
<name>A0A444J4R0_9BACT</name>
<evidence type="ECO:0000313" key="2">
    <source>
        <dbReference type="Proteomes" id="UP000287853"/>
    </source>
</evidence>
<gene>
    <name evidence="1" type="ORF">H206_05350</name>
</gene>
<evidence type="ECO:0000313" key="1">
    <source>
        <dbReference type="EMBL" id="RWX48057.1"/>
    </source>
</evidence>
<evidence type="ECO:0008006" key="3">
    <source>
        <dbReference type="Google" id="ProtNLM"/>
    </source>
</evidence>
<keyword evidence="2" id="KW-1185">Reference proteome</keyword>
<protein>
    <recommendedName>
        <fullName evidence="3">DUF3574 domain-containing protein</fullName>
    </recommendedName>
</protein>
<organism evidence="1 2">
    <name type="scientific">Candidatus Electrothrix aarhusensis</name>
    <dbReference type="NCBI Taxonomy" id="1859131"/>
    <lineage>
        <taxon>Bacteria</taxon>
        <taxon>Pseudomonadati</taxon>
        <taxon>Thermodesulfobacteriota</taxon>
        <taxon>Desulfobulbia</taxon>
        <taxon>Desulfobulbales</taxon>
        <taxon>Desulfobulbaceae</taxon>
        <taxon>Candidatus Electrothrix</taxon>
    </lineage>
</organism>
<accession>A0A444J4R0</accession>
<dbReference type="AlphaFoldDB" id="A0A444J4R0"/>
<reference evidence="1 2" key="1">
    <citation type="submission" date="2017-01" db="EMBL/GenBank/DDBJ databases">
        <title>The cable genome- insights into the physiology and evolution of filamentous bacteria capable of sulfide oxidation via long distance electron transfer.</title>
        <authorList>
            <person name="Schreiber L."/>
            <person name="Bjerg J.T."/>
            <person name="Boggild A."/>
            <person name="Van De Vossenberg J."/>
            <person name="Meysman F."/>
            <person name="Nielsen L.P."/>
            <person name="Schramm A."/>
            <person name="Kjeldsen K.U."/>
        </authorList>
    </citation>
    <scope>NUCLEOTIDE SEQUENCE [LARGE SCALE GENOMIC DNA]</scope>
    <source>
        <strain evidence="1">MCF</strain>
    </source>
</reference>
<dbReference type="Pfam" id="PF12098">
    <property type="entry name" value="DUF3574"/>
    <property type="match status" value="1"/>
</dbReference>
<comment type="caution">
    <text evidence="1">The sequence shown here is derived from an EMBL/GenBank/DDBJ whole genome shotgun (WGS) entry which is preliminary data.</text>
</comment>
<dbReference type="Proteomes" id="UP000287853">
    <property type="component" value="Unassembled WGS sequence"/>
</dbReference>